<keyword evidence="8" id="KW-0764">Sulfate transport</keyword>
<name>A0A662ZE05_9GAMM</name>
<keyword evidence="3" id="KW-1003">Cell membrane</keyword>
<feature type="transmembrane region" description="Helical" evidence="11">
    <location>
        <begin position="73"/>
        <end position="94"/>
    </location>
</feature>
<keyword evidence="7 11" id="KW-1133">Transmembrane helix</keyword>
<dbReference type="GO" id="GO:0019344">
    <property type="term" value="P:cysteine biosynthetic process"/>
    <property type="evidence" value="ECO:0007669"/>
    <property type="project" value="UniProtKB-KW"/>
</dbReference>
<keyword evidence="13" id="KW-1185">Reference proteome</keyword>
<keyword evidence="5" id="KW-0028">Amino-acid biosynthesis</keyword>
<accession>A0A662ZE05</accession>
<evidence type="ECO:0000256" key="4">
    <source>
        <dbReference type="ARBA" id="ARBA00022519"/>
    </source>
</evidence>
<evidence type="ECO:0000256" key="7">
    <source>
        <dbReference type="ARBA" id="ARBA00022989"/>
    </source>
</evidence>
<evidence type="ECO:0000256" key="11">
    <source>
        <dbReference type="SAM" id="Phobius"/>
    </source>
</evidence>
<reference evidence="12 13" key="1">
    <citation type="submission" date="2016-10" db="EMBL/GenBank/DDBJ databases">
        <authorList>
            <person name="Varghese N."/>
            <person name="Submissions S."/>
        </authorList>
    </citation>
    <scope>NUCLEOTIDE SEQUENCE [LARGE SCALE GENOMIC DNA]</scope>
    <source>
        <strain evidence="12 13">22B</strain>
    </source>
</reference>
<evidence type="ECO:0000256" key="9">
    <source>
        <dbReference type="ARBA" id="ARBA00023136"/>
    </source>
</evidence>
<dbReference type="Proteomes" id="UP000243374">
    <property type="component" value="Unassembled WGS sequence"/>
</dbReference>
<keyword evidence="4" id="KW-0997">Cell inner membrane</keyword>
<organism evidence="12 13">
    <name type="scientific">Succinivibrio dextrinosolvens</name>
    <dbReference type="NCBI Taxonomy" id="83771"/>
    <lineage>
        <taxon>Bacteria</taxon>
        <taxon>Pseudomonadati</taxon>
        <taxon>Pseudomonadota</taxon>
        <taxon>Gammaproteobacteria</taxon>
        <taxon>Aeromonadales</taxon>
        <taxon>Succinivibrionaceae</taxon>
        <taxon>Succinivibrio</taxon>
    </lineage>
</organism>
<comment type="subcellular location">
    <subcellularLocation>
        <location evidence="1">Membrane</location>
        <topology evidence="1">Multi-pass membrane protein</topology>
    </subcellularLocation>
</comment>
<dbReference type="Pfam" id="PF07264">
    <property type="entry name" value="EI24"/>
    <property type="match status" value="1"/>
</dbReference>
<feature type="transmembrane region" description="Helical" evidence="11">
    <location>
        <begin position="32"/>
        <end position="53"/>
    </location>
</feature>
<evidence type="ECO:0000313" key="13">
    <source>
        <dbReference type="Proteomes" id="UP000243374"/>
    </source>
</evidence>
<dbReference type="AlphaFoldDB" id="A0A662ZE05"/>
<dbReference type="GO" id="GO:0000103">
    <property type="term" value="P:sulfate assimilation"/>
    <property type="evidence" value="ECO:0007669"/>
    <property type="project" value="TreeGrafter"/>
</dbReference>
<evidence type="ECO:0000256" key="5">
    <source>
        <dbReference type="ARBA" id="ARBA00022605"/>
    </source>
</evidence>
<dbReference type="GO" id="GO:0005886">
    <property type="term" value="C:plasma membrane"/>
    <property type="evidence" value="ECO:0007669"/>
    <property type="project" value="TreeGrafter"/>
</dbReference>
<dbReference type="InterPro" id="IPR059112">
    <property type="entry name" value="CysZ/EI24"/>
</dbReference>
<proteinExistence type="predicted"/>
<evidence type="ECO:0000313" key="12">
    <source>
        <dbReference type="EMBL" id="SFK41932.1"/>
    </source>
</evidence>
<protein>
    <submittedName>
        <fullName evidence="12">CysZ protein</fullName>
    </submittedName>
</protein>
<keyword evidence="6 11" id="KW-0812">Transmembrane</keyword>
<dbReference type="GO" id="GO:0009675">
    <property type="term" value="F:high-affinity sulfate:proton symporter activity"/>
    <property type="evidence" value="ECO:0007669"/>
    <property type="project" value="TreeGrafter"/>
</dbReference>
<evidence type="ECO:0000256" key="2">
    <source>
        <dbReference type="ARBA" id="ARBA00022448"/>
    </source>
</evidence>
<dbReference type="InterPro" id="IPR050480">
    <property type="entry name" value="CysZ-like"/>
</dbReference>
<dbReference type="NCBIfam" id="NF003433">
    <property type="entry name" value="PRK04949.1"/>
    <property type="match status" value="1"/>
</dbReference>
<evidence type="ECO:0000256" key="6">
    <source>
        <dbReference type="ARBA" id="ARBA00022692"/>
    </source>
</evidence>
<dbReference type="EMBL" id="FOSF01000071">
    <property type="protein sequence ID" value="SFK41932.1"/>
    <property type="molecule type" value="Genomic_DNA"/>
</dbReference>
<dbReference type="RefSeq" id="WP_083397037.1">
    <property type="nucleotide sequence ID" value="NZ_CP047056.1"/>
</dbReference>
<keyword evidence="10" id="KW-0198">Cysteine biosynthesis</keyword>
<sequence length="259" mass="29204">MQGTSQLKLGIMDAVSYLKNGIRLALSKECRLYIILPVLVNLILLSSLGYYLFSNLKTLVFNIFEDIPSYLNFLAYIISAILSITIIFVSCYIFSTLATIIASPFYGLLADKVEMILNQSHGEDMTIPQLIKDIPRILLRELKKQMFFLPLALACLIISFIPALNLIAPVLWFALTAWMGCLQYCDYAYDNHKIPFNSMQRDLKKNPVATLSFGTVIALSLSVPVLNILIPPAAVCAGTRYYLEIQKNILQNIRHNNQE</sequence>
<evidence type="ECO:0000256" key="10">
    <source>
        <dbReference type="ARBA" id="ARBA00023192"/>
    </source>
</evidence>
<evidence type="ECO:0000256" key="3">
    <source>
        <dbReference type="ARBA" id="ARBA00022475"/>
    </source>
</evidence>
<evidence type="ECO:0000256" key="1">
    <source>
        <dbReference type="ARBA" id="ARBA00004141"/>
    </source>
</evidence>
<keyword evidence="9 11" id="KW-0472">Membrane</keyword>
<evidence type="ECO:0000256" key="8">
    <source>
        <dbReference type="ARBA" id="ARBA00023032"/>
    </source>
</evidence>
<keyword evidence="2" id="KW-0813">Transport</keyword>
<gene>
    <name evidence="12" type="ORF">SAMN04487865_107117</name>
</gene>
<dbReference type="OrthoDB" id="5292355at2"/>
<feature type="transmembrane region" description="Helical" evidence="11">
    <location>
        <begin position="210"/>
        <end position="230"/>
    </location>
</feature>
<dbReference type="PANTHER" id="PTHR37468">
    <property type="entry name" value="SULFATE TRANSPORTER CYSZ"/>
    <property type="match status" value="1"/>
</dbReference>
<dbReference type="PANTHER" id="PTHR37468:SF1">
    <property type="entry name" value="SULFATE TRANSPORTER CYSZ"/>
    <property type="match status" value="1"/>
</dbReference>
<feature type="transmembrane region" description="Helical" evidence="11">
    <location>
        <begin position="146"/>
        <end position="164"/>
    </location>
</feature>